<protein>
    <recommendedName>
        <fullName evidence="5">Integral membrane protein</fullName>
    </recommendedName>
</protein>
<feature type="transmembrane region" description="Helical" evidence="2">
    <location>
        <begin position="162"/>
        <end position="187"/>
    </location>
</feature>
<feature type="transmembrane region" description="Helical" evidence="2">
    <location>
        <begin position="128"/>
        <end position="150"/>
    </location>
</feature>
<dbReference type="EMBL" id="JAVRQU010000011">
    <property type="protein sequence ID" value="KAK5697494.1"/>
    <property type="molecule type" value="Genomic_DNA"/>
</dbReference>
<proteinExistence type="predicted"/>
<keyword evidence="2" id="KW-0812">Transmembrane</keyword>
<evidence type="ECO:0008006" key="5">
    <source>
        <dbReference type="Google" id="ProtNLM"/>
    </source>
</evidence>
<keyword evidence="2" id="KW-0472">Membrane</keyword>
<reference evidence="3" key="1">
    <citation type="submission" date="2023-08" db="EMBL/GenBank/DDBJ databases">
        <title>Black Yeasts Isolated from many extreme environments.</title>
        <authorList>
            <person name="Coleine C."/>
            <person name="Stajich J.E."/>
            <person name="Selbmann L."/>
        </authorList>
    </citation>
    <scope>NUCLEOTIDE SEQUENCE</scope>
    <source>
        <strain evidence="3">CCFEE 5810</strain>
    </source>
</reference>
<dbReference type="PANTHER" id="PTHR39614">
    <property type="entry name" value="INTEGRAL MEMBRANE PROTEIN"/>
    <property type="match status" value="1"/>
</dbReference>
<feature type="transmembrane region" description="Helical" evidence="2">
    <location>
        <begin position="93"/>
        <end position="116"/>
    </location>
</feature>
<feature type="transmembrane region" description="Helical" evidence="2">
    <location>
        <begin position="12"/>
        <end position="36"/>
    </location>
</feature>
<gene>
    <name evidence="3" type="ORF">LTR97_007632</name>
</gene>
<accession>A0AAN8A287</accession>
<feature type="transmembrane region" description="Helical" evidence="2">
    <location>
        <begin position="199"/>
        <end position="218"/>
    </location>
</feature>
<dbReference type="Proteomes" id="UP001310594">
    <property type="component" value="Unassembled WGS sequence"/>
</dbReference>
<evidence type="ECO:0000256" key="1">
    <source>
        <dbReference type="SAM" id="MobiDB-lite"/>
    </source>
</evidence>
<evidence type="ECO:0000313" key="4">
    <source>
        <dbReference type="Proteomes" id="UP001310594"/>
    </source>
</evidence>
<dbReference type="PANTHER" id="PTHR39614:SF2">
    <property type="entry name" value="INTEGRAL MEMBRANE PROTEIN"/>
    <property type="match status" value="1"/>
</dbReference>
<feature type="transmembrane region" description="Helical" evidence="2">
    <location>
        <begin position="48"/>
        <end position="73"/>
    </location>
</feature>
<sequence>MPQIYPTASRNGQVVVVTVAFTLVVVALCLLTRLIMRWPWKKLMSSNDYLALAATLFSICNAIALCIAVQHGLGQERSEYTAESAITVRKAVLVSHLFFYLCASCAISSVVEFLFAIKGTVRAPLLVVLRYLTPAWGATSTILIAIFIGLTDRTNSTKLKPAAYIVLTVVGCLLETGTFVAAAMITIPLQTSRKKRAQVLLGFSPSVLVIACFIVSAGVLPTNALAPNFITAQIQFEIATELTLLFLIIYCTAAPLFQIGRRFQTGYNAPIIDASHTMSGSNSATRLKFGGTNNGSAARHAYGSNSNNGNYDMSSITQSKLANQRYVSSVSAQDRLDREADVRVARARREKHMSGDGADGESMASDSSQKIIIRRTVEQTSSQM</sequence>
<name>A0AAN8A287_9PEZI</name>
<keyword evidence="2" id="KW-1133">Transmembrane helix</keyword>
<organism evidence="3 4">
    <name type="scientific">Elasticomyces elasticus</name>
    <dbReference type="NCBI Taxonomy" id="574655"/>
    <lineage>
        <taxon>Eukaryota</taxon>
        <taxon>Fungi</taxon>
        <taxon>Dikarya</taxon>
        <taxon>Ascomycota</taxon>
        <taxon>Pezizomycotina</taxon>
        <taxon>Dothideomycetes</taxon>
        <taxon>Dothideomycetidae</taxon>
        <taxon>Mycosphaerellales</taxon>
        <taxon>Teratosphaeriaceae</taxon>
        <taxon>Elasticomyces</taxon>
    </lineage>
</organism>
<feature type="region of interest" description="Disordered" evidence="1">
    <location>
        <begin position="347"/>
        <end position="384"/>
    </location>
</feature>
<feature type="transmembrane region" description="Helical" evidence="2">
    <location>
        <begin position="238"/>
        <end position="257"/>
    </location>
</feature>
<evidence type="ECO:0000256" key="2">
    <source>
        <dbReference type="SAM" id="Phobius"/>
    </source>
</evidence>
<evidence type="ECO:0000313" key="3">
    <source>
        <dbReference type="EMBL" id="KAK5697494.1"/>
    </source>
</evidence>
<dbReference type="AlphaFoldDB" id="A0AAN8A287"/>
<comment type="caution">
    <text evidence="3">The sequence shown here is derived from an EMBL/GenBank/DDBJ whole genome shotgun (WGS) entry which is preliminary data.</text>
</comment>